<dbReference type="InterPro" id="IPR009003">
    <property type="entry name" value="Peptidase_S1_PA"/>
</dbReference>
<protein>
    <submittedName>
        <fullName evidence="1">Endonuclease G</fullName>
    </submittedName>
</protein>
<name>A0A285IAY8_9ACTN</name>
<keyword evidence="1" id="KW-0378">Hydrolase</keyword>
<gene>
    <name evidence="1" type="ORF">SAMN05421748_107179</name>
</gene>
<organism evidence="1 2">
    <name type="scientific">Paractinoplanes atraurantiacus</name>
    <dbReference type="NCBI Taxonomy" id="1036182"/>
    <lineage>
        <taxon>Bacteria</taxon>
        <taxon>Bacillati</taxon>
        <taxon>Actinomycetota</taxon>
        <taxon>Actinomycetes</taxon>
        <taxon>Micromonosporales</taxon>
        <taxon>Micromonosporaceae</taxon>
        <taxon>Paractinoplanes</taxon>
    </lineage>
</organism>
<dbReference type="OrthoDB" id="9811262at2"/>
<accession>A0A285IAY8</accession>
<dbReference type="Gene3D" id="2.40.10.10">
    <property type="entry name" value="Trypsin-like serine proteases"/>
    <property type="match status" value="2"/>
</dbReference>
<evidence type="ECO:0000313" key="2">
    <source>
        <dbReference type="Proteomes" id="UP000219612"/>
    </source>
</evidence>
<sequence>MDYRFLLADRGTREEFLARYDELAATFAAGRGGPEALEGGVSFGDPAEAVKVVTEGVDAPLDPGMEAIIERFTRPVQLVQHGSFRPPADGFPQAELVIGELEQARAPLESAIPSSGRVDLRNHRKTWAGTGWVVGDRLVVTNRHVAEEFARPDGAGFVFREPVRGRRAQATMDWRQEHDITAESRFRVERVLWIEPEPSHDVALLRVTETGEDGEPCPPPIGLLSADELDGLGVGGWIGVIGYPARDSRNDLGDQQRLFDGIFDVKRLAPGRITGLHPAMVRHDATTLGGNSGSALVDFRTGKAAALHFGGIQGDANCAVPAPALARIIAERAS</sequence>
<dbReference type="EMBL" id="OBDY01000007">
    <property type="protein sequence ID" value="SNY45142.1"/>
    <property type="molecule type" value="Genomic_DNA"/>
</dbReference>
<evidence type="ECO:0000313" key="1">
    <source>
        <dbReference type="EMBL" id="SNY45142.1"/>
    </source>
</evidence>
<dbReference type="Pfam" id="PF13365">
    <property type="entry name" value="Trypsin_2"/>
    <property type="match status" value="1"/>
</dbReference>
<dbReference type="AlphaFoldDB" id="A0A285IAY8"/>
<dbReference type="RefSeq" id="WP_097321359.1">
    <property type="nucleotide sequence ID" value="NZ_OBDY01000007.1"/>
</dbReference>
<dbReference type="InterPro" id="IPR043504">
    <property type="entry name" value="Peptidase_S1_PA_chymotrypsin"/>
</dbReference>
<dbReference type="SUPFAM" id="SSF50494">
    <property type="entry name" value="Trypsin-like serine proteases"/>
    <property type="match status" value="1"/>
</dbReference>
<keyword evidence="1" id="KW-0540">Nuclease</keyword>
<dbReference type="GO" id="GO:0004519">
    <property type="term" value="F:endonuclease activity"/>
    <property type="evidence" value="ECO:0007669"/>
    <property type="project" value="UniProtKB-KW"/>
</dbReference>
<reference evidence="1 2" key="1">
    <citation type="submission" date="2017-09" db="EMBL/GenBank/DDBJ databases">
        <authorList>
            <person name="Ehlers B."/>
            <person name="Leendertz F.H."/>
        </authorList>
    </citation>
    <scope>NUCLEOTIDE SEQUENCE [LARGE SCALE GENOMIC DNA]</scope>
    <source>
        <strain evidence="1 2">CGMCC 4.6857</strain>
    </source>
</reference>
<keyword evidence="2" id="KW-1185">Reference proteome</keyword>
<proteinExistence type="predicted"/>
<dbReference type="Proteomes" id="UP000219612">
    <property type="component" value="Unassembled WGS sequence"/>
</dbReference>
<keyword evidence="1" id="KW-0255">Endonuclease</keyword>